<keyword evidence="1" id="KW-0175">Coiled coil</keyword>
<evidence type="ECO:0000313" key="4">
    <source>
        <dbReference type="Proteomes" id="UP001044222"/>
    </source>
</evidence>
<feature type="compositionally biased region" description="Basic and acidic residues" evidence="2">
    <location>
        <begin position="667"/>
        <end position="678"/>
    </location>
</feature>
<evidence type="ECO:0000256" key="2">
    <source>
        <dbReference type="SAM" id="MobiDB-lite"/>
    </source>
</evidence>
<reference evidence="3" key="1">
    <citation type="submission" date="2021-01" db="EMBL/GenBank/DDBJ databases">
        <title>A chromosome-scale assembly of European eel, Anguilla anguilla.</title>
        <authorList>
            <person name="Henkel C."/>
            <person name="Jong-Raadsen S.A."/>
            <person name="Dufour S."/>
            <person name="Weltzien F.-A."/>
            <person name="Palstra A.P."/>
            <person name="Pelster B."/>
            <person name="Spaink H.P."/>
            <person name="Van Den Thillart G.E."/>
            <person name="Jansen H."/>
            <person name="Zahm M."/>
            <person name="Klopp C."/>
            <person name="Cedric C."/>
            <person name="Louis A."/>
            <person name="Berthelot C."/>
            <person name="Parey E."/>
            <person name="Roest Crollius H."/>
            <person name="Montfort J."/>
            <person name="Robinson-Rechavi M."/>
            <person name="Bucao C."/>
            <person name="Bouchez O."/>
            <person name="Gislard M."/>
            <person name="Lluch J."/>
            <person name="Milhes M."/>
            <person name="Lampietro C."/>
            <person name="Lopez Roques C."/>
            <person name="Donnadieu C."/>
            <person name="Braasch I."/>
            <person name="Desvignes T."/>
            <person name="Postlethwait J."/>
            <person name="Bobe J."/>
            <person name="Guiguen Y."/>
            <person name="Dirks R."/>
        </authorList>
    </citation>
    <scope>NUCLEOTIDE SEQUENCE</scope>
    <source>
        <strain evidence="3">Tag_6206</strain>
        <tissue evidence="3">Liver</tissue>
    </source>
</reference>
<dbReference type="GO" id="GO:0034451">
    <property type="term" value="C:centriolar satellite"/>
    <property type="evidence" value="ECO:0007669"/>
    <property type="project" value="TreeGrafter"/>
</dbReference>
<feature type="compositionally biased region" description="Polar residues" evidence="2">
    <location>
        <begin position="679"/>
        <end position="695"/>
    </location>
</feature>
<dbReference type="EMBL" id="JAFIRN010000002">
    <property type="protein sequence ID" value="KAG5854296.1"/>
    <property type="molecule type" value="Genomic_DNA"/>
</dbReference>
<feature type="compositionally biased region" description="Basic residues" evidence="2">
    <location>
        <begin position="267"/>
        <end position="277"/>
    </location>
</feature>
<feature type="compositionally biased region" description="Polar residues" evidence="2">
    <location>
        <begin position="539"/>
        <end position="550"/>
    </location>
</feature>
<feature type="region of interest" description="Disordered" evidence="2">
    <location>
        <begin position="134"/>
        <end position="170"/>
    </location>
</feature>
<feature type="compositionally biased region" description="Low complexity" evidence="2">
    <location>
        <begin position="209"/>
        <end position="218"/>
    </location>
</feature>
<accession>A0A9D3MSL1</accession>
<comment type="caution">
    <text evidence="3">The sequence shown here is derived from an EMBL/GenBank/DDBJ whole genome shotgun (WGS) entry which is preliminary data.</text>
</comment>
<dbReference type="GO" id="GO:0007020">
    <property type="term" value="P:microtubule nucleation"/>
    <property type="evidence" value="ECO:0007669"/>
    <property type="project" value="TreeGrafter"/>
</dbReference>
<protein>
    <recommendedName>
        <fullName evidence="5">Coiled-coil domain-containing protein 57</fullName>
    </recommendedName>
</protein>
<feature type="region of interest" description="Disordered" evidence="2">
    <location>
        <begin position="252"/>
        <end position="318"/>
    </location>
</feature>
<dbReference type="PANTHER" id="PTHR46725">
    <property type="entry name" value="COILED-COIL DOMAIN-CONTAINING PROTEIN 57"/>
    <property type="match status" value="1"/>
</dbReference>
<dbReference type="GO" id="GO:0060271">
    <property type="term" value="P:cilium assembly"/>
    <property type="evidence" value="ECO:0007669"/>
    <property type="project" value="TreeGrafter"/>
</dbReference>
<dbReference type="PANTHER" id="PTHR46725:SF1">
    <property type="entry name" value="COILED-COIL DOMAIN-CONTAINING PROTEIN 57"/>
    <property type="match status" value="1"/>
</dbReference>
<sequence length="735" mass="81448">MELETTRAGWDVYITQVSKDTVSKDVELQTLGEREARLRAELQRCQGDVERYKRQVAGGVQRERALEQARVQVELDWQRRLEDAQAGHYLKSEELIQGLTQARDQAMAELRERERELQDATAVLRSVTLERDQALQRAPGPPARDAQLQGPHAEGSGTFPSEEIQRLQQQNSSLRAAIANMRRDMESLSEQLATAPPAAPPTAPPTAPPAQKQSPAGAAAAAGVPEYCQALQEEVAELKARCRLLQNQLEEASKAPVPAPPRPRASAPRHRRQRLPPKPHPLPERDHRNLSIHGATGRRPNSRSQTRKHTQRMGKSSEEFTLKSTNSRMIGKTGGLRAEKVSNAATLRKQEVRLAHLESTLAQLTQQIHSKQVECDELRFELANQKKRAAGEEAGLRQRLAAVEMELDEVRREAEEYQRGSLLQNLEAVALGNQVSALKLDIASGREPIVVEQSAALRQLQEENLRLRQQLLGQDCGERRASAPLLRSKLKQAVRCIAQLTQDRQRLIEVGNRLRSRLTDAGLDDVQQPGPVQRPVSAPESSDSAKDPTQLQPRLLSALEQLQYRLTTQALQYAQLDHHKKAARSRFSGKGTSESDSSINPWDQHGHTRQPITGGEQMDPGQASGMGRPSSPSQALMSSVGTDESLGDIWQMLERGSDLSAFTARSSPDRGGEREHARGTNQGSSNQAPGSQVRVQGTKMAVQERRKPMTSRAESAKNPRAHGKTGKIRNYNIKD</sequence>
<feature type="region of interest" description="Disordered" evidence="2">
    <location>
        <begin position="582"/>
        <end position="641"/>
    </location>
</feature>
<dbReference type="InterPro" id="IPR042481">
    <property type="entry name" value="CCDC57"/>
</dbReference>
<evidence type="ECO:0000313" key="3">
    <source>
        <dbReference type="EMBL" id="KAG5854296.1"/>
    </source>
</evidence>
<dbReference type="AlphaFoldDB" id="A0A9D3MSL1"/>
<feature type="coiled-coil region" evidence="1">
    <location>
        <begin position="96"/>
        <end position="130"/>
    </location>
</feature>
<gene>
    <name evidence="3" type="ORF">ANANG_G00036300</name>
</gene>
<dbReference type="GO" id="GO:0005814">
    <property type="term" value="C:centriole"/>
    <property type="evidence" value="ECO:0007669"/>
    <property type="project" value="TreeGrafter"/>
</dbReference>
<proteinExistence type="predicted"/>
<feature type="region of interest" description="Disordered" evidence="2">
    <location>
        <begin position="185"/>
        <end position="218"/>
    </location>
</feature>
<feature type="region of interest" description="Disordered" evidence="2">
    <location>
        <begin position="519"/>
        <end position="550"/>
    </location>
</feature>
<dbReference type="Proteomes" id="UP001044222">
    <property type="component" value="Unassembled WGS sequence"/>
</dbReference>
<organism evidence="3 4">
    <name type="scientific">Anguilla anguilla</name>
    <name type="common">European freshwater eel</name>
    <name type="synonym">Muraena anguilla</name>
    <dbReference type="NCBI Taxonomy" id="7936"/>
    <lineage>
        <taxon>Eukaryota</taxon>
        <taxon>Metazoa</taxon>
        <taxon>Chordata</taxon>
        <taxon>Craniata</taxon>
        <taxon>Vertebrata</taxon>
        <taxon>Euteleostomi</taxon>
        <taxon>Actinopterygii</taxon>
        <taxon>Neopterygii</taxon>
        <taxon>Teleostei</taxon>
        <taxon>Anguilliformes</taxon>
        <taxon>Anguillidae</taxon>
        <taxon>Anguilla</taxon>
    </lineage>
</organism>
<evidence type="ECO:0000256" key="1">
    <source>
        <dbReference type="SAM" id="Coils"/>
    </source>
</evidence>
<feature type="coiled-coil region" evidence="1">
    <location>
        <begin position="347"/>
        <end position="420"/>
    </location>
</feature>
<dbReference type="GO" id="GO:0005876">
    <property type="term" value="C:spindle microtubule"/>
    <property type="evidence" value="ECO:0007669"/>
    <property type="project" value="TreeGrafter"/>
</dbReference>
<feature type="compositionally biased region" description="Polar residues" evidence="2">
    <location>
        <begin position="630"/>
        <end position="641"/>
    </location>
</feature>
<dbReference type="GO" id="GO:0045931">
    <property type="term" value="P:positive regulation of mitotic cell cycle"/>
    <property type="evidence" value="ECO:0007669"/>
    <property type="project" value="TreeGrafter"/>
</dbReference>
<name>A0A9D3MSL1_ANGAN</name>
<feature type="region of interest" description="Disordered" evidence="2">
    <location>
        <begin position="660"/>
        <end position="735"/>
    </location>
</feature>
<dbReference type="GO" id="GO:0007099">
    <property type="term" value="P:centriole replication"/>
    <property type="evidence" value="ECO:0007669"/>
    <property type="project" value="TreeGrafter"/>
</dbReference>
<feature type="compositionally biased region" description="Polar residues" evidence="2">
    <location>
        <begin position="590"/>
        <end position="601"/>
    </location>
</feature>
<evidence type="ECO:0008006" key="5">
    <source>
        <dbReference type="Google" id="ProtNLM"/>
    </source>
</evidence>
<feature type="compositionally biased region" description="Pro residues" evidence="2">
    <location>
        <begin position="197"/>
        <end position="208"/>
    </location>
</feature>
<keyword evidence="4" id="KW-1185">Reference proteome</keyword>